<name>A0A6J5SSG4_9CAUD</name>
<protein>
    <submittedName>
        <fullName evidence="1">Uncharacterized protein</fullName>
    </submittedName>
</protein>
<reference evidence="1" key="1">
    <citation type="submission" date="2020-05" db="EMBL/GenBank/DDBJ databases">
        <authorList>
            <person name="Chiriac C."/>
            <person name="Salcher M."/>
            <person name="Ghai R."/>
            <person name="Kavagutti S V."/>
        </authorList>
    </citation>
    <scope>NUCLEOTIDE SEQUENCE</scope>
</reference>
<accession>A0A6J5SSG4</accession>
<dbReference type="EMBL" id="LR797470">
    <property type="protein sequence ID" value="CAB4218180.1"/>
    <property type="molecule type" value="Genomic_DNA"/>
</dbReference>
<evidence type="ECO:0000313" key="1">
    <source>
        <dbReference type="EMBL" id="CAB4218180.1"/>
    </source>
</evidence>
<proteinExistence type="predicted"/>
<gene>
    <name evidence="1" type="ORF">UFOVP1608_13</name>
</gene>
<organism evidence="1">
    <name type="scientific">uncultured Caudovirales phage</name>
    <dbReference type="NCBI Taxonomy" id="2100421"/>
    <lineage>
        <taxon>Viruses</taxon>
        <taxon>Duplodnaviria</taxon>
        <taxon>Heunggongvirae</taxon>
        <taxon>Uroviricota</taxon>
        <taxon>Caudoviricetes</taxon>
        <taxon>Peduoviridae</taxon>
        <taxon>Maltschvirus</taxon>
        <taxon>Maltschvirus maltsch</taxon>
    </lineage>
</organism>
<sequence length="61" mass="6562">MKTFAVIENGVVVNIIVGVEPEVVEANPETYVEYGQTKPAGIGWTYDGKDFVPPVEPIPSA</sequence>